<dbReference type="AlphaFoldDB" id="A0AA48GFT7"/>
<name>A0AA48GFT7_9BACT</name>
<reference evidence="3" key="1">
    <citation type="journal article" date="2023" name="Int. J. Syst. Evol. Microbiol.">
        <title>Mesoterricola silvestris gen. nov., sp. nov., Mesoterricola sediminis sp. nov., Geothrix oryzae sp. nov., Geothrix edaphica sp. nov., Geothrix rubra sp. nov., and Geothrix limicola sp. nov., six novel members of Acidobacteriota isolated from soils.</title>
        <authorList>
            <person name="Itoh H."/>
            <person name="Sugisawa Y."/>
            <person name="Mise K."/>
            <person name="Xu Z."/>
            <person name="Kuniyasu M."/>
            <person name="Ushijima N."/>
            <person name="Kawano K."/>
            <person name="Kobayashi E."/>
            <person name="Shiratori Y."/>
            <person name="Masuda Y."/>
            <person name="Senoo K."/>
        </authorList>
    </citation>
    <scope>NUCLEOTIDE SEQUENCE [LARGE SCALE GENOMIC DNA]</scope>
    <source>
        <strain evidence="3">W79</strain>
    </source>
</reference>
<gene>
    <name evidence="2" type="ORF">METEAL_10950</name>
</gene>
<dbReference type="EMBL" id="AP027080">
    <property type="protein sequence ID" value="BDU71921.1"/>
    <property type="molecule type" value="Genomic_DNA"/>
</dbReference>
<protein>
    <recommendedName>
        <fullName evidence="4">Lipoprotein SmpA/OmlA domain-containing protein</fullName>
    </recommendedName>
</protein>
<proteinExistence type="predicted"/>
<sequence>MRRLCLFSTLLLGLACAQPAVKPDMEAPRKGQLTLGSVQTKVVNGSTTKAQILEWFGSPNLATKTKEGEVWNYTRQGTAAELKASTMGLWFLVGGSQKATGFSGTSSYSFDLLLRFDGNDVVVDHKVMQTAF</sequence>
<evidence type="ECO:0000313" key="2">
    <source>
        <dbReference type="EMBL" id="BDU71921.1"/>
    </source>
</evidence>
<dbReference type="Proteomes" id="UP001238179">
    <property type="component" value="Chromosome"/>
</dbReference>
<dbReference type="KEGG" id="msil:METEAL_10950"/>
<feature type="chain" id="PRO_5041391746" description="Lipoprotein SmpA/OmlA domain-containing protein" evidence="1">
    <location>
        <begin position="18"/>
        <end position="132"/>
    </location>
</feature>
<feature type="signal peptide" evidence="1">
    <location>
        <begin position="1"/>
        <end position="17"/>
    </location>
</feature>
<dbReference type="RefSeq" id="WP_316414823.1">
    <property type="nucleotide sequence ID" value="NZ_AP027080.1"/>
</dbReference>
<keyword evidence="3" id="KW-1185">Reference proteome</keyword>
<evidence type="ECO:0008006" key="4">
    <source>
        <dbReference type="Google" id="ProtNLM"/>
    </source>
</evidence>
<organism evidence="2 3">
    <name type="scientific">Mesoterricola silvestris</name>
    <dbReference type="NCBI Taxonomy" id="2927979"/>
    <lineage>
        <taxon>Bacteria</taxon>
        <taxon>Pseudomonadati</taxon>
        <taxon>Acidobacteriota</taxon>
        <taxon>Holophagae</taxon>
        <taxon>Holophagales</taxon>
        <taxon>Holophagaceae</taxon>
        <taxon>Mesoterricola</taxon>
    </lineage>
</organism>
<dbReference type="PROSITE" id="PS51257">
    <property type="entry name" value="PROKAR_LIPOPROTEIN"/>
    <property type="match status" value="1"/>
</dbReference>
<evidence type="ECO:0000256" key="1">
    <source>
        <dbReference type="SAM" id="SignalP"/>
    </source>
</evidence>
<evidence type="ECO:0000313" key="3">
    <source>
        <dbReference type="Proteomes" id="UP001238179"/>
    </source>
</evidence>
<accession>A0AA48GFT7</accession>
<keyword evidence="1" id="KW-0732">Signal</keyword>